<dbReference type="InterPro" id="IPR027417">
    <property type="entry name" value="P-loop_NTPase"/>
</dbReference>
<evidence type="ECO:0000256" key="1">
    <source>
        <dbReference type="ARBA" id="ARBA00004308"/>
    </source>
</evidence>
<evidence type="ECO:0000256" key="2">
    <source>
        <dbReference type="ARBA" id="ARBA00022741"/>
    </source>
</evidence>
<accession>A0A227K9T0</accession>
<dbReference type="InterPro" id="IPR050206">
    <property type="entry name" value="FtsK/SpoIIIE/SftA"/>
</dbReference>
<gene>
    <name evidence="6" type="ORF">ADH67_13105</name>
</gene>
<dbReference type="RefSeq" id="WP_066595472.1">
    <property type="nucleotide sequence ID" value="NZ_CAJTBZ010000024.1"/>
</dbReference>
<dbReference type="GO" id="GO:0005524">
    <property type="term" value="F:ATP binding"/>
    <property type="evidence" value="ECO:0007669"/>
    <property type="project" value="UniProtKB-UniRule"/>
</dbReference>
<name>A0A227K9T0_9BURK</name>
<dbReference type="AlphaFoldDB" id="A0A227K9T0"/>
<dbReference type="PANTHER" id="PTHR22683">
    <property type="entry name" value="SPORULATION PROTEIN RELATED"/>
    <property type="match status" value="1"/>
</dbReference>
<keyword evidence="7" id="KW-1185">Reference proteome</keyword>
<proteinExistence type="predicted"/>
<organism evidence="6 7">
    <name type="scientific">Turicimonas muris</name>
    <dbReference type="NCBI Taxonomy" id="1796652"/>
    <lineage>
        <taxon>Bacteria</taxon>
        <taxon>Pseudomonadati</taxon>
        <taxon>Pseudomonadota</taxon>
        <taxon>Betaproteobacteria</taxon>
        <taxon>Burkholderiales</taxon>
        <taxon>Sutterellaceae</taxon>
        <taxon>Turicimonas</taxon>
    </lineage>
</organism>
<keyword evidence="3 4" id="KW-0067">ATP-binding</keyword>
<dbReference type="PROSITE" id="PS50901">
    <property type="entry name" value="FTSK"/>
    <property type="match status" value="1"/>
</dbReference>
<evidence type="ECO:0000313" key="6">
    <source>
        <dbReference type="EMBL" id="OXE44093.1"/>
    </source>
</evidence>
<dbReference type="InterPro" id="IPR002543">
    <property type="entry name" value="FtsK_dom"/>
</dbReference>
<dbReference type="SUPFAM" id="SSF52540">
    <property type="entry name" value="P-loop containing nucleoside triphosphate hydrolases"/>
    <property type="match status" value="1"/>
</dbReference>
<dbReference type="GO" id="GO:0003677">
    <property type="term" value="F:DNA binding"/>
    <property type="evidence" value="ECO:0007669"/>
    <property type="project" value="InterPro"/>
</dbReference>
<dbReference type="PANTHER" id="PTHR22683:SF41">
    <property type="entry name" value="DNA TRANSLOCASE FTSK"/>
    <property type="match status" value="1"/>
</dbReference>
<comment type="subcellular location">
    <subcellularLocation>
        <location evidence="1">Endomembrane system</location>
    </subcellularLocation>
</comment>
<dbReference type="Gene3D" id="3.40.50.300">
    <property type="entry name" value="P-loop containing nucleotide triphosphate hydrolases"/>
    <property type="match status" value="1"/>
</dbReference>
<evidence type="ECO:0000256" key="3">
    <source>
        <dbReference type="ARBA" id="ARBA00022840"/>
    </source>
</evidence>
<protein>
    <submittedName>
        <fullName evidence="6">DNA translocase FtsK</fullName>
    </submittedName>
</protein>
<evidence type="ECO:0000259" key="5">
    <source>
        <dbReference type="PROSITE" id="PS50901"/>
    </source>
</evidence>
<keyword evidence="2 4" id="KW-0547">Nucleotide-binding</keyword>
<dbReference type="Proteomes" id="UP000214610">
    <property type="component" value="Unassembled WGS sequence"/>
</dbReference>
<dbReference type="EMBL" id="NHMP01000018">
    <property type="protein sequence ID" value="OXE44093.1"/>
    <property type="molecule type" value="Genomic_DNA"/>
</dbReference>
<evidence type="ECO:0000256" key="4">
    <source>
        <dbReference type="PROSITE-ProRule" id="PRU00289"/>
    </source>
</evidence>
<sequence length="240" mass="27074">MGGWRPAGTGKSVASREMLLSMLCTNTPEHLRLIIVDTKIVEYADFDGIPHLCQPICAGVDSAMRSLAWLASEIERREHLKNAIDMNSLRYLHKRLFGCYRRGKPIKLPPGTHEIFPDIVVVIDEFSDLLHFYGKEAEELLVKIMIEGSRVEIRVILATSIINRKEIPFSIRCCCYSIICFQTPGAGASKEILGKNSTEKLSRPGDMLCSIRDLPLLRVQGARVSMNEVIRVTDFWKSHC</sequence>
<reference evidence="7" key="1">
    <citation type="submission" date="2017-05" db="EMBL/GenBank/DDBJ databases">
        <title>Improved OligoMM genomes.</title>
        <authorList>
            <person name="Garzetti D."/>
        </authorList>
    </citation>
    <scope>NUCLEOTIDE SEQUENCE [LARGE SCALE GENOMIC DNA]</scope>
    <source>
        <strain evidence="7">YL45</strain>
    </source>
</reference>
<feature type="binding site" evidence="4">
    <location>
        <begin position="5"/>
        <end position="12"/>
    </location>
    <ligand>
        <name>ATP</name>
        <dbReference type="ChEBI" id="CHEBI:30616"/>
    </ligand>
</feature>
<evidence type="ECO:0000313" key="7">
    <source>
        <dbReference type="Proteomes" id="UP000214610"/>
    </source>
</evidence>
<feature type="domain" description="FtsK" evidence="5">
    <location>
        <begin position="1"/>
        <end position="190"/>
    </location>
</feature>
<dbReference type="Pfam" id="PF01580">
    <property type="entry name" value="FtsK_SpoIIIE"/>
    <property type="match status" value="1"/>
</dbReference>
<comment type="caution">
    <text evidence="6">The sequence shown here is derived from an EMBL/GenBank/DDBJ whole genome shotgun (WGS) entry which is preliminary data.</text>
</comment>